<reference evidence="2" key="2">
    <citation type="submission" date="2022-10" db="EMBL/GenBank/DDBJ databases">
        <title>The complete genomes of actinobacterial strains from the NBC collection.</title>
        <authorList>
            <person name="Joergensen T.S."/>
            <person name="Alvarez Arevalo M."/>
            <person name="Sterndorff E.B."/>
            <person name="Faurdal D."/>
            <person name="Vuksanovic O."/>
            <person name="Mourched A.-S."/>
            <person name="Charusanti P."/>
            <person name="Shaw S."/>
            <person name="Blin K."/>
            <person name="Weber T."/>
        </authorList>
    </citation>
    <scope>NUCLEOTIDE SEQUENCE</scope>
    <source>
        <strain evidence="2">NBC_00256</strain>
    </source>
</reference>
<evidence type="ECO:0008006" key="5">
    <source>
        <dbReference type="Google" id="ProtNLM"/>
    </source>
</evidence>
<reference evidence="1 3" key="1">
    <citation type="journal article" date="2018" name="Int. J. Syst. Evol. Microbiol.">
        <title>Micromonospora globbae sp. nov., an endophytic actinomycete isolated from roots of Globba winitii C. H. Wright.</title>
        <authorList>
            <person name="Kuncharoen N."/>
            <person name="Pittayakhajonwut P."/>
            <person name="Tanasupawat S."/>
        </authorList>
    </citation>
    <scope>NUCLEOTIDE SEQUENCE [LARGE SCALE GENOMIC DNA]</scope>
    <source>
        <strain evidence="1 3">WPS1-2</strain>
    </source>
</reference>
<accession>A0A420F8A4</accession>
<keyword evidence="4" id="KW-1185">Reference proteome</keyword>
<dbReference type="EMBL" id="RAQQ01000001">
    <property type="protein sequence ID" value="RKF29162.1"/>
    <property type="molecule type" value="Genomic_DNA"/>
</dbReference>
<dbReference type="EMBL" id="CP108084">
    <property type="protein sequence ID" value="WUP50933.1"/>
    <property type="molecule type" value="Genomic_DNA"/>
</dbReference>
<evidence type="ECO:0000313" key="1">
    <source>
        <dbReference type="EMBL" id="RKF29162.1"/>
    </source>
</evidence>
<protein>
    <recommendedName>
        <fullName evidence="5">Nuclear transport factor 2 family protein</fullName>
    </recommendedName>
</protein>
<dbReference type="Proteomes" id="UP000285744">
    <property type="component" value="Unassembled WGS sequence"/>
</dbReference>
<dbReference type="Proteomes" id="UP001432190">
    <property type="component" value="Chromosome"/>
</dbReference>
<proteinExistence type="predicted"/>
<evidence type="ECO:0000313" key="2">
    <source>
        <dbReference type="EMBL" id="WUP50933.1"/>
    </source>
</evidence>
<dbReference type="OrthoDB" id="5186515at2"/>
<evidence type="ECO:0000313" key="3">
    <source>
        <dbReference type="Proteomes" id="UP000285744"/>
    </source>
</evidence>
<name>A0A420F8A4_9ACTN</name>
<gene>
    <name evidence="1" type="ORF">D7I43_00885</name>
    <name evidence="2" type="ORF">OG994_05295</name>
</gene>
<sequence>MTDTPTATLDGRVRAFLATFSRATDPAGAAAHFADPFLLADATGARPVPRAAFLAALPARERAFADAGLDAPVLTGVNCQRLDDAYVLARGDWDASRTAGGPPVRLSSSFLLHDDGTAFRVVLYLNHEGLPAA</sequence>
<dbReference type="RefSeq" id="WP_120326401.1">
    <property type="nucleotide sequence ID" value="NZ_CP108084.1"/>
</dbReference>
<evidence type="ECO:0000313" key="4">
    <source>
        <dbReference type="Proteomes" id="UP001432190"/>
    </source>
</evidence>
<dbReference type="AlphaFoldDB" id="A0A420F8A4"/>
<organism evidence="1 3">
    <name type="scientific">Micromonospora globbae</name>
    <dbReference type="NCBI Taxonomy" id="1894969"/>
    <lineage>
        <taxon>Bacteria</taxon>
        <taxon>Bacillati</taxon>
        <taxon>Actinomycetota</taxon>
        <taxon>Actinomycetes</taxon>
        <taxon>Micromonosporales</taxon>
        <taxon>Micromonosporaceae</taxon>
        <taxon>Micromonospora</taxon>
    </lineage>
</organism>